<dbReference type="PROSITE" id="PS51257">
    <property type="entry name" value="PROKAR_LIPOPROTEIN"/>
    <property type="match status" value="1"/>
</dbReference>
<dbReference type="EMBL" id="JAZDQT010000001">
    <property type="protein sequence ID" value="MEE1944973.1"/>
    <property type="molecule type" value="Genomic_DNA"/>
</dbReference>
<proteinExistence type="predicted"/>
<gene>
    <name evidence="3" type="ORF">VRU48_07640</name>
</gene>
<keyword evidence="4" id="KW-1185">Reference proteome</keyword>
<dbReference type="Pfam" id="PF08238">
    <property type="entry name" value="Sel1"/>
    <property type="match status" value="3"/>
</dbReference>
<dbReference type="InterPro" id="IPR052945">
    <property type="entry name" value="Mitotic_Regulator"/>
</dbReference>
<dbReference type="PANTHER" id="PTHR43628">
    <property type="entry name" value="ACTIVATOR OF C KINASE PROTEIN 1-RELATED"/>
    <property type="match status" value="1"/>
</dbReference>
<dbReference type="SUPFAM" id="SSF81901">
    <property type="entry name" value="HCP-like"/>
    <property type="match status" value="1"/>
</dbReference>
<dbReference type="SMART" id="SM00671">
    <property type="entry name" value="SEL1"/>
    <property type="match status" value="2"/>
</dbReference>
<dbReference type="PANTHER" id="PTHR43628:SF1">
    <property type="entry name" value="CHITIN SYNTHASE REGULATORY FACTOR 2-RELATED"/>
    <property type="match status" value="1"/>
</dbReference>
<dbReference type="Proteomes" id="UP001336835">
    <property type="component" value="Unassembled WGS sequence"/>
</dbReference>
<evidence type="ECO:0000256" key="1">
    <source>
        <dbReference type="SAM" id="MobiDB-lite"/>
    </source>
</evidence>
<name>A0ABU7I676_9SPHI</name>
<feature type="compositionally biased region" description="Low complexity" evidence="1">
    <location>
        <begin position="164"/>
        <end position="182"/>
    </location>
</feature>
<dbReference type="Gene3D" id="1.25.40.10">
    <property type="entry name" value="Tetratricopeptide repeat domain"/>
    <property type="match status" value="1"/>
</dbReference>
<feature type="compositionally biased region" description="Polar residues" evidence="1">
    <location>
        <begin position="183"/>
        <end position="203"/>
    </location>
</feature>
<comment type="caution">
    <text evidence="3">The sequence shown here is derived from an EMBL/GenBank/DDBJ whole genome shotgun (WGS) entry which is preliminary data.</text>
</comment>
<dbReference type="InterPro" id="IPR006597">
    <property type="entry name" value="Sel1-like"/>
</dbReference>
<feature type="signal peptide" evidence="2">
    <location>
        <begin position="1"/>
        <end position="19"/>
    </location>
</feature>
<accession>A0ABU7I676</accession>
<evidence type="ECO:0008006" key="5">
    <source>
        <dbReference type="Google" id="ProtNLM"/>
    </source>
</evidence>
<organism evidence="3 4">
    <name type="scientific">Pedobacter albus</name>
    <dbReference type="NCBI Taxonomy" id="3113905"/>
    <lineage>
        <taxon>Bacteria</taxon>
        <taxon>Pseudomonadati</taxon>
        <taxon>Bacteroidota</taxon>
        <taxon>Sphingobacteriia</taxon>
        <taxon>Sphingobacteriales</taxon>
        <taxon>Sphingobacteriaceae</taxon>
        <taxon>Pedobacter</taxon>
    </lineage>
</organism>
<reference evidence="3 4" key="1">
    <citation type="submission" date="2024-01" db="EMBL/GenBank/DDBJ databases">
        <title>Pedobacter sp. nov., isolated from fresh soil.</title>
        <authorList>
            <person name="Le N.T.T."/>
        </authorList>
    </citation>
    <scope>NUCLEOTIDE SEQUENCE [LARGE SCALE GENOMIC DNA]</scope>
    <source>
        <strain evidence="3 4">KR3-3</strain>
    </source>
</reference>
<feature type="chain" id="PRO_5047416859" description="Sel1 repeat family protein" evidence="2">
    <location>
        <begin position="20"/>
        <end position="636"/>
    </location>
</feature>
<feature type="region of interest" description="Disordered" evidence="1">
    <location>
        <begin position="145"/>
        <end position="203"/>
    </location>
</feature>
<dbReference type="InterPro" id="IPR011990">
    <property type="entry name" value="TPR-like_helical_dom_sf"/>
</dbReference>
<keyword evidence="2" id="KW-0732">Signal</keyword>
<protein>
    <recommendedName>
        <fullName evidence="5">Sel1 repeat family protein</fullName>
    </recommendedName>
</protein>
<sequence length="636" mass="71975">MKKYILLTFILLQTAFVFGQSAQWGPWTSVSCYKGIQYSVMNLGFNKSTNSYWWNVRWKNNYSKAVSFDGEVVIAGENSLHGGFGNIQPGGTQTYTSLPYKSSSINFTVRVTKVCFSDRYGGCSTNLEGYPNYAECDNGTPNYKINPKKTANNSQGGPSTTAGANSPNNQAPSPAPASSQNPVYNNTPVSLPTYTPPVANTNNNQSAVNAQRKVDAINQLGQQAVNLISSIQADAQRRKEEKKIEAQNAAIETQKKAERAINTLKDPKFFETYCDFIVANVEAIGFPYAKISKYKEDEKLKSVTIDFANNVQADIKHYRLADGDMLYTVDFTTRNLVHGNHLANSQLFEFMKQFHFFEYNGYTNYNTSSSTVSGVTYYWYRFSDLFRMDKSQPFTNLYLQGYKTDKYDGASTEIGKYKTSAMDEISTLVNSENAGAKAYTIASKYEDMKDYENAVKYYIINYNNTPEEKRSYWLTEKIADLYYNKERLDKKDSAATWLALTLKYMENDPKNKDDIGKPKGNWFDSKYTTLLYNYGNSVKKTDGKLAIEIYLKAVREGFTGAYTAVGVIYELGTGGIEKDWKQAAAYYEKDADKKGGKAMYYLGQLYEKGGPNLEKDERKSEKWFKMACKTDKQYCK</sequence>
<feature type="compositionally biased region" description="Polar residues" evidence="1">
    <location>
        <begin position="145"/>
        <end position="163"/>
    </location>
</feature>
<evidence type="ECO:0000256" key="2">
    <source>
        <dbReference type="SAM" id="SignalP"/>
    </source>
</evidence>
<dbReference type="RefSeq" id="WP_330107327.1">
    <property type="nucleotide sequence ID" value="NZ_JAZDQT010000001.1"/>
</dbReference>
<evidence type="ECO:0000313" key="3">
    <source>
        <dbReference type="EMBL" id="MEE1944973.1"/>
    </source>
</evidence>
<evidence type="ECO:0000313" key="4">
    <source>
        <dbReference type="Proteomes" id="UP001336835"/>
    </source>
</evidence>